<dbReference type="PANTHER" id="PTHR14218">
    <property type="entry name" value="PROTEASE S8 TRIPEPTIDYL PEPTIDASE I CLN2"/>
    <property type="match status" value="1"/>
</dbReference>
<protein>
    <recommendedName>
        <fullName evidence="2">Peptidase S53 domain-containing protein</fullName>
    </recommendedName>
</protein>
<comment type="caution">
    <text evidence="3">The sequence shown here is derived from an EMBL/GenBank/DDBJ whole genome shotgun (WGS) entry which is preliminary data.</text>
</comment>
<organism evidence="3 4">
    <name type="scientific">Clathrus columnatus</name>
    <dbReference type="NCBI Taxonomy" id="1419009"/>
    <lineage>
        <taxon>Eukaryota</taxon>
        <taxon>Fungi</taxon>
        <taxon>Dikarya</taxon>
        <taxon>Basidiomycota</taxon>
        <taxon>Agaricomycotina</taxon>
        <taxon>Agaricomycetes</taxon>
        <taxon>Phallomycetidae</taxon>
        <taxon>Phallales</taxon>
        <taxon>Clathraceae</taxon>
        <taxon>Clathrus</taxon>
    </lineage>
</organism>
<evidence type="ECO:0000313" key="3">
    <source>
        <dbReference type="EMBL" id="GJJ11855.1"/>
    </source>
</evidence>
<accession>A0AAV5AG28</accession>
<gene>
    <name evidence="3" type="ORF">Clacol_006093</name>
</gene>
<dbReference type="GO" id="GO:0008240">
    <property type="term" value="F:tripeptidyl-peptidase activity"/>
    <property type="evidence" value="ECO:0007669"/>
    <property type="project" value="TreeGrafter"/>
</dbReference>
<proteinExistence type="predicted"/>
<name>A0AAV5AG28_9AGAM</name>
<dbReference type="InterPro" id="IPR050819">
    <property type="entry name" value="Tripeptidyl-peptidase_I"/>
</dbReference>
<feature type="domain" description="Peptidase S53" evidence="2">
    <location>
        <begin position="1"/>
        <end position="227"/>
    </location>
</feature>
<sequence>MLEFNSLEVQEKDVAQFLKSFHLDISLSQIHLDVLSIGGDNPEGPNGNSGGSTDMQFLFRTMSSAAGMVIADGSETSDLLDAINHVVGVTDFTSGAKVASAYTNGGFSNIFPREDYQPQAVSSYLTQTSNLNASLYNNTGRGYPDVALVADDIMVSQTSTVIVFSHGTAMVVPIIVAIITRLNQLCANEGKSSLGFINLLIYSNATALNNITQGSNPGTNGFSAKLD</sequence>
<evidence type="ECO:0000259" key="2">
    <source>
        <dbReference type="PROSITE" id="PS51695"/>
    </source>
</evidence>
<dbReference type="InterPro" id="IPR030400">
    <property type="entry name" value="Sedolisin_dom"/>
</dbReference>
<reference evidence="3" key="1">
    <citation type="submission" date="2021-10" db="EMBL/GenBank/DDBJ databases">
        <title>De novo Genome Assembly of Clathrus columnatus (Basidiomycota, Fungi) Using Illumina and Nanopore Sequence Data.</title>
        <authorList>
            <person name="Ogiso-Tanaka E."/>
            <person name="Itagaki H."/>
            <person name="Hosoya T."/>
            <person name="Hosaka K."/>
        </authorList>
    </citation>
    <scope>NUCLEOTIDE SEQUENCE</scope>
    <source>
        <strain evidence="3">MO-923</strain>
    </source>
</reference>
<dbReference type="PANTHER" id="PTHR14218:SF19">
    <property type="entry name" value="SERINE PROTEASE AORO, PUTATIVE (AFU_ORTHOLOGUE AFUA_6G10250)-RELATED"/>
    <property type="match status" value="1"/>
</dbReference>
<dbReference type="PROSITE" id="PS51695">
    <property type="entry name" value="SEDOLISIN"/>
    <property type="match status" value="1"/>
</dbReference>
<dbReference type="Proteomes" id="UP001050691">
    <property type="component" value="Unassembled WGS sequence"/>
</dbReference>
<keyword evidence="4" id="KW-1185">Reference proteome</keyword>
<dbReference type="SUPFAM" id="SSF52743">
    <property type="entry name" value="Subtilisin-like"/>
    <property type="match status" value="1"/>
</dbReference>
<dbReference type="InterPro" id="IPR036852">
    <property type="entry name" value="Peptidase_S8/S53_dom_sf"/>
</dbReference>
<dbReference type="GO" id="GO:0004252">
    <property type="term" value="F:serine-type endopeptidase activity"/>
    <property type="evidence" value="ECO:0007669"/>
    <property type="project" value="InterPro"/>
</dbReference>
<dbReference type="EMBL" id="BPWL01000007">
    <property type="protein sequence ID" value="GJJ11855.1"/>
    <property type="molecule type" value="Genomic_DNA"/>
</dbReference>
<dbReference type="AlphaFoldDB" id="A0AAV5AG28"/>
<dbReference type="GO" id="GO:0006508">
    <property type="term" value="P:proteolysis"/>
    <property type="evidence" value="ECO:0007669"/>
    <property type="project" value="InterPro"/>
</dbReference>
<evidence type="ECO:0000256" key="1">
    <source>
        <dbReference type="PROSITE-ProRule" id="PRU01032"/>
    </source>
</evidence>
<dbReference type="Gene3D" id="3.40.50.200">
    <property type="entry name" value="Peptidase S8/S53 domain"/>
    <property type="match status" value="1"/>
</dbReference>
<comment type="caution">
    <text evidence="1">Lacks conserved residue(s) required for the propagation of feature annotation.</text>
</comment>
<evidence type="ECO:0000313" key="4">
    <source>
        <dbReference type="Proteomes" id="UP001050691"/>
    </source>
</evidence>